<reference evidence="2 3" key="1">
    <citation type="journal article" date="2014" name="Agronomy (Basel)">
        <title>A Draft Genome Sequence for Ensete ventricosum, the Drought-Tolerant Tree Against Hunger.</title>
        <authorList>
            <person name="Harrison J."/>
            <person name="Moore K.A."/>
            <person name="Paszkiewicz K."/>
            <person name="Jones T."/>
            <person name="Grant M."/>
            <person name="Ambacheew D."/>
            <person name="Muzemil S."/>
            <person name="Studholme D.J."/>
        </authorList>
    </citation>
    <scope>NUCLEOTIDE SEQUENCE [LARGE SCALE GENOMIC DNA]</scope>
</reference>
<protein>
    <submittedName>
        <fullName evidence="2">Uncharacterized protein</fullName>
    </submittedName>
</protein>
<feature type="compositionally biased region" description="Basic and acidic residues" evidence="1">
    <location>
        <begin position="1"/>
        <end position="11"/>
    </location>
</feature>
<comment type="caution">
    <text evidence="2">The sequence shown here is derived from an EMBL/GenBank/DDBJ whole genome shotgun (WGS) entry which is preliminary data.</text>
</comment>
<feature type="region of interest" description="Disordered" evidence="1">
    <location>
        <begin position="1"/>
        <end position="34"/>
    </location>
</feature>
<evidence type="ECO:0000313" key="2">
    <source>
        <dbReference type="EMBL" id="RRT40944.1"/>
    </source>
</evidence>
<sequence length="68" mass="7881">MTFDKDVEGRRHLQPSAKNEAKKPQNRNQGNEEDRLFRCSSYRLAITSWIEIVDEGRAVSDPDALRFS</sequence>
<evidence type="ECO:0000313" key="3">
    <source>
        <dbReference type="Proteomes" id="UP000287651"/>
    </source>
</evidence>
<gene>
    <name evidence="2" type="ORF">B296_00058180</name>
</gene>
<dbReference type="Proteomes" id="UP000287651">
    <property type="component" value="Unassembled WGS sequence"/>
</dbReference>
<proteinExistence type="predicted"/>
<dbReference type="AlphaFoldDB" id="A0A426XNA8"/>
<dbReference type="EMBL" id="AMZH03018987">
    <property type="protein sequence ID" value="RRT40944.1"/>
    <property type="molecule type" value="Genomic_DNA"/>
</dbReference>
<name>A0A426XNA8_ENSVE</name>
<accession>A0A426XNA8</accession>
<evidence type="ECO:0000256" key="1">
    <source>
        <dbReference type="SAM" id="MobiDB-lite"/>
    </source>
</evidence>
<organism evidence="2 3">
    <name type="scientific">Ensete ventricosum</name>
    <name type="common">Abyssinian banana</name>
    <name type="synonym">Musa ensete</name>
    <dbReference type="NCBI Taxonomy" id="4639"/>
    <lineage>
        <taxon>Eukaryota</taxon>
        <taxon>Viridiplantae</taxon>
        <taxon>Streptophyta</taxon>
        <taxon>Embryophyta</taxon>
        <taxon>Tracheophyta</taxon>
        <taxon>Spermatophyta</taxon>
        <taxon>Magnoliopsida</taxon>
        <taxon>Liliopsida</taxon>
        <taxon>Zingiberales</taxon>
        <taxon>Musaceae</taxon>
        <taxon>Ensete</taxon>
    </lineage>
</organism>